<evidence type="ECO:0000313" key="9">
    <source>
        <dbReference type="EMBL" id="QSX33768.1"/>
    </source>
</evidence>
<keyword evidence="4" id="KW-1003">Cell membrane</keyword>
<organism evidence="9 10">
    <name type="scientific">Shewanella avicenniae</name>
    <dbReference type="NCBI Taxonomy" id="2814294"/>
    <lineage>
        <taxon>Bacteria</taxon>
        <taxon>Pseudomonadati</taxon>
        <taxon>Pseudomonadota</taxon>
        <taxon>Gammaproteobacteria</taxon>
        <taxon>Alteromonadales</taxon>
        <taxon>Shewanellaceae</taxon>
        <taxon>Shewanella</taxon>
    </lineage>
</organism>
<evidence type="ECO:0000256" key="3">
    <source>
        <dbReference type="ARBA" id="ARBA00007161"/>
    </source>
</evidence>
<dbReference type="InterPro" id="IPR001107">
    <property type="entry name" value="Band_7"/>
</dbReference>
<comment type="subcellular location">
    <subcellularLocation>
        <location evidence="2">Cell membrane</location>
    </subcellularLocation>
    <subcellularLocation>
        <location evidence="1">Membrane</location>
        <topology evidence="1">Single-pass membrane protein</topology>
    </subcellularLocation>
</comment>
<dbReference type="InterPro" id="IPR027705">
    <property type="entry name" value="Flotillin_fam"/>
</dbReference>
<comment type="similarity">
    <text evidence="3">Belongs to the band 7/mec-2 family. Flotillin subfamily.</text>
</comment>
<dbReference type="InterPro" id="IPR036013">
    <property type="entry name" value="Band_7/SPFH_dom_sf"/>
</dbReference>
<keyword evidence="5 7" id="KW-0472">Membrane</keyword>
<dbReference type="Gene3D" id="3.30.479.30">
    <property type="entry name" value="Band 7 domain"/>
    <property type="match status" value="1"/>
</dbReference>
<evidence type="ECO:0000313" key="10">
    <source>
        <dbReference type="Proteomes" id="UP000662770"/>
    </source>
</evidence>
<accession>A0ABX7QQM3</accession>
<keyword evidence="7" id="KW-1133">Transmembrane helix</keyword>
<sequence>MNSFVQSGTTDNLSLMLIIAGVVVVAILAIGLIFAKLYKRATKETAFVRTGLGGEKVVKDGGAVVLPVLHEVMPVNMTTLRIEVVRDLKSALITKDRMRVDVRAEFYLRVAPTTEGISMAAQTLGYRTMDSDQVKELMEGKFVDVLRAVAAEMTMTEMHEQRADFVQRVQNNVATDLEKNGLELESVSLTGFDQTNLEYFDENNAFDAEGRARLTRIIQEKRKETNDIEQQTRILIETRNLEADKQALEISKAKEQASLEQQRELEFSRAEQKMLIAQQAAEKARESEVAEINKDRAIQQARIEKEQVIEQREIERKKAIEASKIEQEQTIREKQIEQQRAVEVAEQIKQVAVAVKSKEESVARADAAAEERKKVEAEEAVITARELAEANRKKQIEVLEASQEAEREAVAVKVAAEAEQAASKARAEAVVTEAEASAKAERIRAEAKAKSYEVEAEGKRMLNEADNVLSLEQIELQKAIQILKVLPEIIAQTVKPLEQIDSIKILQGYNGLGSSAGVGEAAGSEAGLSEQITNAALKYRANAPMVDAMLSELGLVKQGEGLEQLLSGSAALTQNAIHSKAVNGKAVTARAAKSNGAAPAADVE</sequence>
<dbReference type="PANTHER" id="PTHR13806:SF31">
    <property type="entry name" value="FLOTILLIN-LIKE PROTEIN 1-RELATED"/>
    <property type="match status" value="1"/>
</dbReference>
<dbReference type="PANTHER" id="PTHR13806">
    <property type="entry name" value="FLOTILLIN-RELATED"/>
    <property type="match status" value="1"/>
</dbReference>
<feature type="transmembrane region" description="Helical" evidence="7">
    <location>
        <begin position="12"/>
        <end position="35"/>
    </location>
</feature>
<feature type="domain" description="Band 7" evidence="8">
    <location>
        <begin position="35"/>
        <end position="204"/>
    </location>
</feature>
<feature type="coiled-coil region" evidence="6">
    <location>
        <begin position="358"/>
        <end position="435"/>
    </location>
</feature>
<evidence type="ECO:0000256" key="6">
    <source>
        <dbReference type="SAM" id="Coils"/>
    </source>
</evidence>
<feature type="coiled-coil region" evidence="6">
    <location>
        <begin position="267"/>
        <end position="318"/>
    </location>
</feature>
<proteinExistence type="inferred from homology"/>
<dbReference type="RefSeq" id="WP_207354979.1">
    <property type="nucleotide sequence ID" value="NZ_CP071503.1"/>
</dbReference>
<name>A0ABX7QQM3_9GAMM</name>
<protein>
    <submittedName>
        <fullName evidence="9">Flotillin family protein</fullName>
    </submittedName>
</protein>
<evidence type="ECO:0000256" key="4">
    <source>
        <dbReference type="ARBA" id="ARBA00022475"/>
    </source>
</evidence>
<evidence type="ECO:0000256" key="7">
    <source>
        <dbReference type="SAM" id="Phobius"/>
    </source>
</evidence>
<keyword evidence="7" id="KW-0812">Transmembrane</keyword>
<reference evidence="9 10" key="1">
    <citation type="submission" date="2021-03" db="EMBL/GenBank/DDBJ databases">
        <title>Novel species identification of genus Shewanella.</title>
        <authorList>
            <person name="Liu G."/>
            <person name="Zhang Q."/>
        </authorList>
    </citation>
    <scope>NUCLEOTIDE SEQUENCE [LARGE SCALE GENOMIC DNA]</scope>
    <source>
        <strain evidence="9 10">FJAT-51800</strain>
    </source>
</reference>
<evidence type="ECO:0000256" key="1">
    <source>
        <dbReference type="ARBA" id="ARBA00004167"/>
    </source>
</evidence>
<evidence type="ECO:0000259" key="8">
    <source>
        <dbReference type="SMART" id="SM00244"/>
    </source>
</evidence>
<evidence type="ECO:0000256" key="5">
    <source>
        <dbReference type="ARBA" id="ARBA00023136"/>
    </source>
</evidence>
<dbReference type="Pfam" id="PF15975">
    <property type="entry name" value="Flot"/>
    <property type="match status" value="1"/>
</dbReference>
<dbReference type="EMBL" id="CP071503">
    <property type="protein sequence ID" value="QSX33768.1"/>
    <property type="molecule type" value="Genomic_DNA"/>
</dbReference>
<keyword evidence="10" id="KW-1185">Reference proteome</keyword>
<dbReference type="InterPro" id="IPR031905">
    <property type="entry name" value="Flotillin_C"/>
</dbReference>
<keyword evidence="6" id="KW-0175">Coiled coil</keyword>
<dbReference type="Proteomes" id="UP000662770">
    <property type="component" value="Chromosome"/>
</dbReference>
<evidence type="ECO:0000256" key="2">
    <source>
        <dbReference type="ARBA" id="ARBA00004236"/>
    </source>
</evidence>
<dbReference type="CDD" id="cd03399">
    <property type="entry name" value="SPFH_flotillin"/>
    <property type="match status" value="1"/>
</dbReference>
<gene>
    <name evidence="9" type="ORF">JYB87_00485</name>
</gene>
<dbReference type="Pfam" id="PF01145">
    <property type="entry name" value="Band_7"/>
    <property type="match status" value="1"/>
</dbReference>
<dbReference type="SUPFAM" id="SSF117892">
    <property type="entry name" value="Band 7/SPFH domain"/>
    <property type="match status" value="1"/>
</dbReference>
<dbReference type="SMART" id="SM00244">
    <property type="entry name" value="PHB"/>
    <property type="match status" value="1"/>
</dbReference>